<dbReference type="SUPFAM" id="SSF118010">
    <property type="entry name" value="TM1457-like"/>
    <property type="match status" value="1"/>
</dbReference>
<dbReference type="InterPro" id="IPR036764">
    <property type="entry name" value="Peptidase_Prp_sf"/>
</dbReference>
<evidence type="ECO:0000256" key="1">
    <source>
        <dbReference type="ARBA" id="ARBA00022517"/>
    </source>
</evidence>
<keyword evidence="8" id="KW-1185">Reference proteome</keyword>
<dbReference type="Proteomes" id="UP000218387">
    <property type="component" value="Chromosome"/>
</dbReference>
<dbReference type="GO" id="GO:0006508">
    <property type="term" value="P:proteolysis"/>
    <property type="evidence" value="ECO:0007669"/>
    <property type="project" value="UniProtKB-KW"/>
</dbReference>
<proteinExistence type="inferred from homology"/>
<dbReference type="GO" id="GO:0042254">
    <property type="term" value="P:ribosome biogenesis"/>
    <property type="evidence" value="ECO:0007669"/>
    <property type="project" value="UniProtKB-KW"/>
</dbReference>
<keyword evidence="2 7" id="KW-0645">Protease</keyword>
<dbReference type="PANTHER" id="PTHR39178:SF1">
    <property type="entry name" value="RIBOSOMAL-PROCESSING CYSTEINE PROTEASE PRP"/>
    <property type="match status" value="1"/>
</dbReference>
<evidence type="ECO:0000313" key="8">
    <source>
        <dbReference type="Proteomes" id="UP000218387"/>
    </source>
</evidence>
<dbReference type="PANTHER" id="PTHR39178">
    <property type="entry name" value="HYPOTHETICAL RIBOSOME-ASSOCIATED PROTEIN"/>
    <property type="match status" value="1"/>
</dbReference>
<keyword evidence="4" id="KW-0788">Thiol protease</keyword>
<dbReference type="InterPro" id="IPR007422">
    <property type="entry name" value="Peptidase_Prp"/>
</dbReference>
<evidence type="ECO:0000313" key="7">
    <source>
        <dbReference type="EMBL" id="QCT70059.1"/>
    </source>
</evidence>
<dbReference type="Pfam" id="PF04327">
    <property type="entry name" value="Peptidase_Prp"/>
    <property type="match status" value="1"/>
</dbReference>
<evidence type="ECO:0000256" key="2">
    <source>
        <dbReference type="ARBA" id="ARBA00022670"/>
    </source>
</evidence>
<dbReference type="Gene3D" id="3.30.70.1490">
    <property type="entry name" value="Cysteine protease Prp"/>
    <property type="match status" value="1"/>
</dbReference>
<reference evidence="7 8" key="1">
    <citation type="submission" date="2018-05" db="EMBL/GenBank/DDBJ databases">
        <title>Genome comparison of Eubacterium sp.</title>
        <authorList>
            <person name="Feng Y."/>
            <person name="Sanchez-Andrea I."/>
            <person name="Stams A.J.M."/>
            <person name="De Vos W.M."/>
        </authorList>
    </citation>
    <scope>NUCLEOTIDE SEQUENCE [LARGE SCALE GENOMIC DNA]</scope>
    <source>
        <strain evidence="7 8">YI</strain>
    </source>
</reference>
<comment type="similarity">
    <text evidence="5">Belongs to the Prp family.</text>
</comment>
<keyword evidence="3" id="KW-0378">Hydrolase</keyword>
<evidence type="ECO:0000256" key="5">
    <source>
        <dbReference type="ARBA" id="ARBA00044503"/>
    </source>
</evidence>
<protein>
    <recommendedName>
        <fullName evidence="6">Ribosomal processing cysteine protease Prp</fullName>
    </recommendedName>
</protein>
<accession>A0A4P9C3W7</accession>
<dbReference type="RefSeq" id="WP_058694921.1">
    <property type="nucleotide sequence ID" value="NZ_CABJDW020000009.1"/>
</dbReference>
<dbReference type="KEGG" id="emt:CPZ25_001615"/>
<dbReference type="GO" id="GO:0008234">
    <property type="term" value="F:cysteine-type peptidase activity"/>
    <property type="evidence" value="ECO:0007669"/>
    <property type="project" value="UniProtKB-KW"/>
</dbReference>
<evidence type="ECO:0000256" key="6">
    <source>
        <dbReference type="ARBA" id="ARBA00044538"/>
    </source>
</evidence>
<dbReference type="AlphaFoldDB" id="A0A4P9C3W7"/>
<dbReference type="EMBL" id="CP029487">
    <property type="protein sequence ID" value="QCT70059.1"/>
    <property type="molecule type" value="Genomic_DNA"/>
</dbReference>
<dbReference type="CDD" id="cd16332">
    <property type="entry name" value="Prp-like"/>
    <property type="match status" value="1"/>
</dbReference>
<sequence length="108" mass="11966">MITVTFERDRDTIRKVEVSGHGEYADSGEDIVCAGVSILTISILNGLSEIVGLTDLNRRVDEGYTSFEIPEIKDPVQKIQADALMDTFHLGLCATEAAYRDYVKIIDN</sequence>
<evidence type="ECO:0000256" key="3">
    <source>
        <dbReference type="ARBA" id="ARBA00022801"/>
    </source>
</evidence>
<name>A0A4P9C3W7_EUBML</name>
<evidence type="ECO:0000256" key="4">
    <source>
        <dbReference type="ARBA" id="ARBA00022807"/>
    </source>
</evidence>
<keyword evidence="1" id="KW-0690">Ribosome biogenesis</keyword>
<organism evidence="7 8">
    <name type="scientific">Eubacterium maltosivorans</name>
    <dbReference type="NCBI Taxonomy" id="2041044"/>
    <lineage>
        <taxon>Bacteria</taxon>
        <taxon>Bacillati</taxon>
        <taxon>Bacillota</taxon>
        <taxon>Clostridia</taxon>
        <taxon>Eubacteriales</taxon>
        <taxon>Eubacteriaceae</taxon>
        <taxon>Eubacterium</taxon>
    </lineage>
</organism>
<gene>
    <name evidence="7" type="ORF">CPZ25_001615</name>
</gene>